<protein>
    <recommendedName>
        <fullName evidence="5">DUF4817 domain-containing protein</fullName>
    </recommendedName>
</protein>
<dbReference type="InterPro" id="IPR036397">
    <property type="entry name" value="RNaseH_sf"/>
</dbReference>
<dbReference type="GO" id="GO:0003676">
    <property type="term" value="F:nucleic acid binding"/>
    <property type="evidence" value="ECO:0007669"/>
    <property type="project" value="InterPro"/>
</dbReference>
<reference evidence="3 4" key="1">
    <citation type="submission" date="2023-01" db="EMBL/GenBank/DDBJ databases">
        <authorList>
            <person name="Whitehead M."/>
        </authorList>
    </citation>
    <scope>NUCLEOTIDE SEQUENCE [LARGE SCALE GENOMIC DNA]</scope>
</reference>
<accession>A0AAV0VH17</accession>
<dbReference type="Gene3D" id="3.30.420.10">
    <property type="entry name" value="Ribonuclease H-like superfamily/Ribonuclease H"/>
    <property type="match status" value="1"/>
</dbReference>
<proteinExistence type="predicted"/>
<comment type="caution">
    <text evidence="3">The sequence shown here is derived from an EMBL/GenBank/DDBJ whole genome shotgun (WGS) entry which is preliminary data.</text>
</comment>
<dbReference type="Pfam" id="PF13358">
    <property type="entry name" value="DDE_3"/>
    <property type="match status" value="1"/>
</dbReference>
<dbReference type="AlphaFoldDB" id="A0AAV0VH17"/>
<gene>
    <name evidence="3" type="ORF">MEUPH1_LOCUS770</name>
</gene>
<dbReference type="InterPro" id="IPR038717">
    <property type="entry name" value="Tc1-like_DDE_dom"/>
</dbReference>
<evidence type="ECO:0000313" key="4">
    <source>
        <dbReference type="Proteomes" id="UP001160148"/>
    </source>
</evidence>
<dbReference type="PANTHER" id="PTHR47326">
    <property type="entry name" value="TRANSPOSABLE ELEMENT TC3 TRANSPOSASE-LIKE PROTEIN"/>
    <property type="match status" value="1"/>
</dbReference>
<keyword evidence="4" id="KW-1185">Reference proteome</keyword>
<evidence type="ECO:0000313" key="3">
    <source>
        <dbReference type="EMBL" id="CAI6343514.1"/>
    </source>
</evidence>
<dbReference type="PANTHER" id="PTHR47326:SF1">
    <property type="entry name" value="HTH PSQ-TYPE DOMAIN-CONTAINING PROTEIN"/>
    <property type="match status" value="1"/>
</dbReference>
<evidence type="ECO:0008006" key="5">
    <source>
        <dbReference type="Google" id="ProtNLM"/>
    </source>
</evidence>
<name>A0AAV0VH17_9HEMI</name>
<dbReference type="InterPro" id="IPR032135">
    <property type="entry name" value="DUF4817"/>
</dbReference>
<evidence type="ECO:0000259" key="2">
    <source>
        <dbReference type="Pfam" id="PF16087"/>
    </source>
</evidence>
<sequence>MATPQQKAFCVLRFNKCESAITVQRDFRRTYGTEAPTAQSIRRWHQTFQESGCLCAQKRSGRPRTSDENIERVRQSFVRSPQKSTRRAGLELDLPHSTVWRVLRRRLTLKAYRIQLLQALLPDDKQKRIDFCNFISEKQEENESFVSRIVFSDEATFHLSGKVNRHNVRIWALEQPHATVEHQRDSPKINVFCAISRKKVYGPFFFEENTVTGNTYLNMLQTWLFPQLQEDSDDFVFQQDGAPPHWKLEVRRYLNGELPQRWIGRKGNDDLAIHPWPPRSPDLTVCDFFLWGYIKDKVYVPPLPTNLEELKIRIKDAVNAVTPDLISNVWEEFDYRIDVCRAAGGGHIEHL</sequence>
<dbReference type="Pfam" id="PF16087">
    <property type="entry name" value="DUF4817"/>
    <property type="match status" value="1"/>
</dbReference>
<dbReference type="Proteomes" id="UP001160148">
    <property type="component" value="Unassembled WGS sequence"/>
</dbReference>
<organism evidence="3 4">
    <name type="scientific">Macrosiphum euphorbiae</name>
    <name type="common">potato aphid</name>
    <dbReference type="NCBI Taxonomy" id="13131"/>
    <lineage>
        <taxon>Eukaryota</taxon>
        <taxon>Metazoa</taxon>
        <taxon>Ecdysozoa</taxon>
        <taxon>Arthropoda</taxon>
        <taxon>Hexapoda</taxon>
        <taxon>Insecta</taxon>
        <taxon>Pterygota</taxon>
        <taxon>Neoptera</taxon>
        <taxon>Paraneoptera</taxon>
        <taxon>Hemiptera</taxon>
        <taxon>Sternorrhyncha</taxon>
        <taxon>Aphidomorpha</taxon>
        <taxon>Aphidoidea</taxon>
        <taxon>Aphididae</taxon>
        <taxon>Macrosiphini</taxon>
        <taxon>Macrosiphum</taxon>
    </lineage>
</organism>
<feature type="domain" description="DUF4817" evidence="2">
    <location>
        <begin position="5"/>
        <end position="53"/>
    </location>
</feature>
<dbReference type="EMBL" id="CARXXK010000001">
    <property type="protein sequence ID" value="CAI6343514.1"/>
    <property type="molecule type" value="Genomic_DNA"/>
</dbReference>
<evidence type="ECO:0000259" key="1">
    <source>
        <dbReference type="Pfam" id="PF13358"/>
    </source>
</evidence>
<feature type="domain" description="Tc1-like transposase DDE" evidence="1">
    <location>
        <begin position="148"/>
        <end position="297"/>
    </location>
</feature>